<dbReference type="GO" id="GO:0008270">
    <property type="term" value="F:zinc ion binding"/>
    <property type="evidence" value="ECO:0007669"/>
    <property type="project" value="UniProtKB-KW"/>
</dbReference>
<keyword evidence="1" id="KW-0479">Metal-binding</keyword>
<evidence type="ECO:0000256" key="1">
    <source>
        <dbReference type="PROSITE-ProRule" id="PRU00325"/>
    </source>
</evidence>
<sequence length="525" mass="61883">MLKLQIPKNRMNYLIKQMQIHMDPEDVERGWMYFHKGRVTGAELVGAVVQASVRGKERYTTTINLENFSAGSCNCPFDKPCKHMGAVIFALYTPHGRPELLVQELKRAMLTKKKSSRDRNKESSRATEPVPNGASAEWHRFFEAQYHGFSISHQYSFDLFVSSAFERFRAYAASWADDIRLLYDLHVILFVMHRMEQFFTDTKNSYLSGYHESNAKTAATECLTRLDNLMQSPGLEDSLKKHPKLWQEALRRLGALALEGQDSPIDWLYVYRTVWWSLSERPAWIQKEKVRLDKLLTDSEAKPRKQDALLIARAHFDFIENRTDEAIERLEKLHKRRAQNFLLYMKRCHEQAQWEQLLAWLRWLAPTMQSASQEDFRLLCQYWTDSAKHADADAEWVQLMETLLPRSYYVYTGYLLQTKRYRQWIDLQLANRIGPQNLYALELRAVEEADPALLLPLYHQAVERSVLEKNRTSYKTAVRMLKKLESCYLALGREREWDIYINRLADHFSRLRAFQEELQKGHWIP</sequence>
<proteinExistence type="predicted"/>
<evidence type="ECO:0000313" key="5">
    <source>
        <dbReference type="Proteomes" id="UP000490800"/>
    </source>
</evidence>
<dbReference type="RefSeq" id="WP_157338891.1">
    <property type="nucleotide sequence ID" value="NZ_RHLK01000028.1"/>
</dbReference>
<feature type="region of interest" description="Disordered" evidence="2">
    <location>
        <begin position="112"/>
        <end position="132"/>
    </location>
</feature>
<keyword evidence="1" id="KW-0863">Zinc-finger</keyword>
<evidence type="ECO:0000259" key="3">
    <source>
        <dbReference type="PROSITE" id="PS50966"/>
    </source>
</evidence>
<dbReference type="Proteomes" id="UP000490800">
    <property type="component" value="Unassembled WGS sequence"/>
</dbReference>
<protein>
    <submittedName>
        <fullName evidence="4">SWIM zinc finger family protein</fullName>
    </submittedName>
</protein>
<dbReference type="OrthoDB" id="7593573at2"/>
<dbReference type="Pfam" id="PF04434">
    <property type="entry name" value="SWIM"/>
    <property type="match status" value="1"/>
</dbReference>
<organism evidence="4 5">
    <name type="scientific">Paenibacillus lutrae</name>
    <dbReference type="NCBI Taxonomy" id="2078573"/>
    <lineage>
        <taxon>Bacteria</taxon>
        <taxon>Bacillati</taxon>
        <taxon>Bacillota</taxon>
        <taxon>Bacilli</taxon>
        <taxon>Bacillales</taxon>
        <taxon>Paenibacillaceae</taxon>
        <taxon>Paenibacillus</taxon>
    </lineage>
</organism>
<gene>
    <name evidence="4" type="ORF">EDM21_24055</name>
</gene>
<dbReference type="AlphaFoldDB" id="A0A7X3K1Z4"/>
<reference evidence="4 5" key="1">
    <citation type="journal article" date="2019" name="Microorganisms">
        <title>Paenibacillus lutrae sp. nov., A Chitinolytic Species Isolated from A River Otter in Castril Natural Park, Granada, Spain.</title>
        <authorList>
            <person name="Rodriguez M."/>
            <person name="Reina J.C."/>
            <person name="Bejar V."/>
            <person name="Llamas I."/>
        </authorList>
    </citation>
    <scope>NUCLEOTIDE SEQUENCE [LARGE SCALE GENOMIC DNA]</scope>
    <source>
        <strain evidence="4 5">N10</strain>
    </source>
</reference>
<evidence type="ECO:0000256" key="2">
    <source>
        <dbReference type="SAM" id="MobiDB-lite"/>
    </source>
</evidence>
<dbReference type="InterPro" id="IPR007527">
    <property type="entry name" value="Znf_SWIM"/>
</dbReference>
<keyword evidence="1" id="KW-0862">Zinc</keyword>
<comment type="caution">
    <text evidence="4">The sequence shown here is derived from an EMBL/GenBank/DDBJ whole genome shotgun (WGS) entry which is preliminary data.</text>
</comment>
<keyword evidence="5" id="KW-1185">Reference proteome</keyword>
<dbReference type="PROSITE" id="PS50966">
    <property type="entry name" value="ZF_SWIM"/>
    <property type="match status" value="1"/>
</dbReference>
<accession>A0A7X3K1Z4</accession>
<feature type="domain" description="SWIM-type" evidence="3">
    <location>
        <begin position="59"/>
        <end position="92"/>
    </location>
</feature>
<name>A0A7X3K1Z4_9BACL</name>
<evidence type="ECO:0000313" key="4">
    <source>
        <dbReference type="EMBL" id="MVP02545.1"/>
    </source>
</evidence>
<dbReference type="EMBL" id="RHLK01000028">
    <property type="protein sequence ID" value="MVP02545.1"/>
    <property type="molecule type" value="Genomic_DNA"/>
</dbReference>